<dbReference type="GO" id="GO:0006511">
    <property type="term" value="P:ubiquitin-dependent protein catabolic process"/>
    <property type="evidence" value="ECO:0007669"/>
    <property type="project" value="TreeGrafter"/>
</dbReference>
<dbReference type="GO" id="GO:0005634">
    <property type="term" value="C:nucleus"/>
    <property type="evidence" value="ECO:0007669"/>
    <property type="project" value="TreeGrafter"/>
</dbReference>
<organism evidence="6 7">
    <name type="scientific">Fasciolopsis buskii</name>
    <dbReference type="NCBI Taxonomy" id="27845"/>
    <lineage>
        <taxon>Eukaryota</taxon>
        <taxon>Metazoa</taxon>
        <taxon>Spiralia</taxon>
        <taxon>Lophotrochozoa</taxon>
        <taxon>Platyhelminthes</taxon>
        <taxon>Trematoda</taxon>
        <taxon>Digenea</taxon>
        <taxon>Plagiorchiida</taxon>
        <taxon>Echinostomata</taxon>
        <taxon>Echinostomatoidea</taxon>
        <taxon>Fasciolidae</taxon>
        <taxon>Fasciolopsis</taxon>
    </lineage>
</organism>
<dbReference type="Gene3D" id="3.30.40.10">
    <property type="entry name" value="Zinc/RING finger domain, C3HC4 (zinc finger)"/>
    <property type="match status" value="1"/>
</dbReference>
<dbReference type="FunFam" id="3.30.40.10:FF:000388">
    <property type="entry name" value="Putative RING zinc finger domain superfamily protein"/>
    <property type="match status" value="1"/>
</dbReference>
<dbReference type="InterPro" id="IPR051834">
    <property type="entry name" value="RING_finger_E3_ligase"/>
</dbReference>
<comment type="caution">
    <text evidence="6">The sequence shown here is derived from an EMBL/GenBank/DDBJ whole genome shotgun (WGS) entry which is preliminary data.</text>
</comment>
<evidence type="ECO:0000256" key="2">
    <source>
        <dbReference type="ARBA" id="ARBA00022771"/>
    </source>
</evidence>
<dbReference type="SMART" id="SM00184">
    <property type="entry name" value="RING"/>
    <property type="match status" value="1"/>
</dbReference>
<protein>
    <submittedName>
        <fullName evidence="6">E3 ubiquitin-protein ligase RNF13</fullName>
    </submittedName>
</protein>
<reference evidence="6" key="1">
    <citation type="submission" date="2019-05" db="EMBL/GenBank/DDBJ databases">
        <title>Annotation for the trematode Fasciolopsis buski.</title>
        <authorList>
            <person name="Choi Y.-J."/>
        </authorList>
    </citation>
    <scope>NUCLEOTIDE SEQUENCE</scope>
    <source>
        <strain evidence="6">HT</strain>
        <tissue evidence="6">Whole worm</tissue>
    </source>
</reference>
<dbReference type="InterPro" id="IPR013083">
    <property type="entry name" value="Znf_RING/FYVE/PHD"/>
</dbReference>
<dbReference type="SUPFAM" id="SSF57850">
    <property type="entry name" value="RING/U-box"/>
    <property type="match status" value="1"/>
</dbReference>
<dbReference type="EMBL" id="LUCM01006482">
    <property type="protein sequence ID" value="KAA0191211.1"/>
    <property type="molecule type" value="Genomic_DNA"/>
</dbReference>
<dbReference type="InterPro" id="IPR001841">
    <property type="entry name" value="Znf_RING"/>
</dbReference>
<feature type="domain" description="RING-type" evidence="5">
    <location>
        <begin position="25"/>
        <end position="67"/>
    </location>
</feature>
<name>A0A8E0RYG0_9TREM</name>
<accession>A0A8E0RYG0</accession>
<dbReference type="OrthoDB" id="9984778at2759"/>
<dbReference type="GO" id="GO:0008270">
    <property type="term" value="F:zinc ion binding"/>
    <property type="evidence" value="ECO:0007669"/>
    <property type="project" value="UniProtKB-KW"/>
</dbReference>
<evidence type="ECO:0000256" key="1">
    <source>
        <dbReference type="ARBA" id="ARBA00022723"/>
    </source>
</evidence>
<keyword evidence="7" id="KW-1185">Reference proteome</keyword>
<gene>
    <name evidence="6" type="ORF">FBUS_02326</name>
</gene>
<evidence type="ECO:0000313" key="6">
    <source>
        <dbReference type="EMBL" id="KAA0191211.1"/>
    </source>
</evidence>
<keyword evidence="3" id="KW-0862">Zinc</keyword>
<dbReference type="GO" id="GO:0061630">
    <property type="term" value="F:ubiquitin protein ligase activity"/>
    <property type="evidence" value="ECO:0007669"/>
    <property type="project" value="TreeGrafter"/>
</dbReference>
<dbReference type="Proteomes" id="UP000728185">
    <property type="component" value="Unassembled WGS sequence"/>
</dbReference>
<evidence type="ECO:0000256" key="4">
    <source>
        <dbReference type="PROSITE-ProRule" id="PRU00175"/>
    </source>
</evidence>
<dbReference type="AlphaFoldDB" id="A0A8E0RYG0"/>
<keyword evidence="2 4" id="KW-0863">Zinc-finger</keyword>
<proteinExistence type="predicted"/>
<dbReference type="PROSITE" id="PS50089">
    <property type="entry name" value="ZF_RING_2"/>
    <property type="match status" value="1"/>
</dbReference>
<evidence type="ECO:0000259" key="5">
    <source>
        <dbReference type="PROSITE" id="PS50089"/>
    </source>
</evidence>
<evidence type="ECO:0000313" key="7">
    <source>
        <dbReference type="Proteomes" id="UP000728185"/>
    </source>
</evidence>
<dbReference type="PANTHER" id="PTHR45931:SF20">
    <property type="entry name" value="RING-TYPE E3 UBIQUITIN TRANSFERASE"/>
    <property type="match status" value="1"/>
</dbReference>
<dbReference type="PANTHER" id="PTHR45931">
    <property type="entry name" value="SI:CH211-59O9.10"/>
    <property type="match status" value="1"/>
</dbReference>
<evidence type="ECO:0000256" key="3">
    <source>
        <dbReference type="ARBA" id="ARBA00022833"/>
    </source>
</evidence>
<keyword evidence="1" id="KW-0479">Metal-binding</keyword>
<dbReference type="Pfam" id="PF13639">
    <property type="entry name" value="zf-RING_2"/>
    <property type="match status" value="1"/>
</dbReference>
<sequence>MADEPKSTSSYFCSIFLGETSGDTCAICLEDYAEGDEVRTLPCAHVYHSRCIDPWLLKGRRVCPICKRILFRNRHRRNPLFCRWHSRDSENQQLLSDSSSLDGGQLFHGVDHSASYGTMDSSNTPLTVALVHAQTEASHSPHRECSHITAQNSEWSMSPMLNENSGVFDIPPKTEDCTRTASDSRFTGFSLVIVDARFLLINFVFISLDALDHFALDLLIEVNIGLQLSSFNLFIVSKLPSGANY</sequence>